<reference evidence="1" key="1">
    <citation type="journal article" date="2018" name="Curr. Microbiol.">
        <title>Cellulosimicrobium arenosum sp. nov., Isolated from Marine Sediment Sand.</title>
        <authorList>
            <person name="Oh M."/>
            <person name="Kim J.H."/>
            <person name="Yoon J.H."/>
            <person name="Schumann P."/>
            <person name="Kim W."/>
        </authorList>
    </citation>
    <scope>NUCLEOTIDE SEQUENCE</scope>
    <source>
        <strain evidence="1">KCTC 49039</strain>
    </source>
</reference>
<sequence>MSSSTTRRPALELPTGLALVEVVTDARPDGDLDAPEAWAFRAIADIDHEIQRETYGHDDMALDARDVLSGMRHQEYQAKRRFVVVRADALRAGGPLPEVTDVVGHVFLSRPVTSNEHLGEVHPFVRPSARGQGVGSVLLSLGEQIVLDAGRTTFLSYAQQGEEPPAGPGAVAATTGAGRVSADAPSTRFALERGYTLEQVERHSVLEMPLEDGLLARFGAESRAAAGPDYRLHTWVDEIPAEWADQVGVLFTRMSTDAPAGGVEYDEDPWDDERVRTMVDRLLGSGHGFLMTAAEHVPTGVLAAFTLFEYPKDQQQFANQEDTLVLSEHRGRRLGMLVKTANLEALVTERPSTRRIHTGNAEENQHMLAINVALGFRPAGGWAAWQKRVGGPESASAARATGHGQADAV</sequence>
<protein>
    <submittedName>
        <fullName evidence="1">GNAT family N-acetyltransferase</fullName>
    </submittedName>
</protein>
<evidence type="ECO:0000313" key="1">
    <source>
        <dbReference type="EMBL" id="MBD8078730.1"/>
    </source>
</evidence>
<dbReference type="Gene3D" id="3.40.630.30">
    <property type="match status" value="1"/>
</dbReference>
<dbReference type="Proteomes" id="UP000610846">
    <property type="component" value="Unassembled WGS sequence"/>
</dbReference>
<dbReference type="EMBL" id="JACYHB010000004">
    <property type="protein sequence ID" value="MBD8078730.1"/>
    <property type="molecule type" value="Genomic_DNA"/>
</dbReference>
<dbReference type="AlphaFoldDB" id="A0A927IZP7"/>
<gene>
    <name evidence="1" type="ORF">IF651_06630</name>
</gene>
<accession>A0A927IZP7</accession>
<dbReference type="RefSeq" id="WP_191828317.1">
    <property type="nucleotide sequence ID" value="NZ_JACYHB010000004.1"/>
</dbReference>
<keyword evidence="2" id="KW-1185">Reference proteome</keyword>
<dbReference type="SUPFAM" id="SSF55729">
    <property type="entry name" value="Acyl-CoA N-acyltransferases (Nat)"/>
    <property type="match status" value="2"/>
</dbReference>
<proteinExistence type="predicted"/>
<name>A0A927IZP7_9MICO</name>
<dbReference type="InterPro" id="IPR016181">
    <property type="entry name" value="Acyl_CoA_acyltransferase"/>
</dbReference>
<comment type="caution">
    <text evidence="1">The sequence shown here is derived from an EMBL/GenBank/DDBJ whole genome shotgun (WGS) entry which is preliminary data.</text>
</comment>
<dbReference type="CDD" id="cd04301">
    <property type="entry name" value="NAT_SF"/>
    <property type="match status" value="1"/>
</dbReference>
<evidence type="ECO:0000313" key="2">
    <source>
        <dbReference type="Proteomes" id="UP000610846"/>
    </source>
</evidence>
<reference evidence="1" key="2">
    <citation type="submission" date="2020-09" db="EMBL/GenBank/DDBJ databases">
        <authorList>
            <person name="Yu Y."/>
        </authorList>
    </citation>
    <scope>NUCLEOTIDE SEQUENCE</scope>
    <source>
        <strain evidence="1">KCTC 49039</strain>
    </source>
</reference>
<organism evidence="1 2">
    <name type="scientific">Cellulosimicrobium arenosum</name>
    <dbReference type="NCBI Taxonomy" id="2708133"/>
    <lineage>
        <taxon>Bacteria</taxon>
        <taxon>Bacillati</taxon>
        <taxon>Actinomycetota</taxon>
        <taxon>Actinomycetes</taxon>
        <taxon>Micrococcales</taxon>
        <taxon>Promicromonosporaceae</taxon>
        <taxon>Cellulosimicrobium</taxon>
    </lineage>
</organism>